<accession>A0A291B9K3</accession>
<protein>
    <submittedName>
        <fullName evidence="1">Uncharacterized protein</fullName>
    </submittedName>
</protein>
<evidence type="ECO:0000313" key="2">
    <source>
        <dbReference type="Proteomes" id="UP000218160"/>
    </source>
</evidence>
<sequence length="44" mass="5099">MNQFEHKFNESPQTSINNLENMSAMMRTNIMAKSTKSSMITLFN</sequence>
<reference evidence="2" key="1">
    <citation type="submission" date="2017-04" db="EMBL/GenBank/DDBJ databases">
        <title>Genome evolution of the luminous symbionts of deep sea anglerfish.</title>
        <authorList>
            <person name="Hendry T.A."/>
        </authorList>
    </citation>
    <scope>NUCLEOTIDE SEQUENCE [LARGE SCALE GENOMIC DNA]</scope>
</reference>
<dbReference type="Proteomes" id="UP000218160">
    <property type="component" value="Chromosome 1"/>
</dbReference>
<dbReference type="AlphaFoldDB" id="A0A291B9K3"/>
<organism evidence="1 2">
    <name type="scientific">Candidatus Enterovibrio altilux</name>
    <dbReference type="NCBI Taxonomy" id="1927128"/>
    <lineage>
        <taxon>Bacteria</taxon>
        <taxon>Pseudomonadati</taxon>
        <taxon>Pseudomonadota</taxon>
        <taxon>Gammaproteobacteria</taxon>
        <taxon>Vibrionales</taxon>
        <taxon>Vibrionaceae</taxon>
        <taxon>Enterovibrio</taxon>
    </lineage>
</organism>
<evidence type="ECO:0000313" key="1">
    <source>
        <dbReference type="EMBL" id="ATF09657.1"/>
    </source>
</evidence>
<dbReference type="KEGG" id="elux:BTN50_1166"/>
<gene>
    <name evidence="1" type="ORF">BTN50_1166</name>
</gene>
<name>A0A291B9K3_9GAMM</name>
<proteinExistence type="predicted"/>
<dbReference type="EMBL" id="CP020660">
    <property type="protein sequence ID" value="ATF09657.1"/>
    <property type="molecule type" value="Genomic_DNA"/>
</dbReference>
<keyword evidence="2" id="KW-1185">Reference proteome</keyword>